<dbReference type="SUPFAM" id="SSF46785">
    <property type="entry name" value="Winged helix' DNA-binding domain"/>
    <property type="match status" value="1"/>
</dbReference>
<dbReference type="EMBL" id="CP017267">
    <property type="protein sequence ID" value="APB31385.1"/>
    <property type="molecule type" value="Genomic_DNA"/>
</dbReference>
<keyword evidence="3" id="KW-1185">Reference proteome</keyword>
<dbReference type="STRING" id="519472.BHY08_05810"/>
<organism evidence="2 3">
    <name type="scientific">Vagococcus teuberi</name>
    <dbReference type="NCBI Taxonomy" id="519472"/>
    <lineage>
        <taxon>Bacteria</taxon>
        <taxon>Bacillati</taxon>
        <taxon>Bacillota</taxon>
        <taxon>Bacilli</taxon>
        <taxon>Lactobacillales</taxon>
        <taxon>Enterococcaceae</taxon>
        <taxon>Vagococcus</taxon>
    </lineage>
</organism>
<dbReference type="Pfam" id="PF01047">
    <property type="entry name" value="MarR"/>
    <property type="match status" value="1"/>
</dbReference>
<gene>
    <name evidence="2" type="ORF">BHY08_05810</name>
</gene>
<dbReference type="SMART" id="SM00347">
    <property type="entry name" value="HTH_MARR"/>
    <property type="match status" value="1"/>
</dbReference>
<dbReference type="Gene3D" id="1.10.10.10">
    <property type="entry name" value="Winged helix-like DNA-binding domain superfamily/Winged helix DNA-binding domain"/>
    <property type="match status" value="1"/>
</dbReference>
<reference evidence="2 3" key="1">
    <citation type="submission" date="2016-09" db="EMBL/GenBank/DDBJ databases">
        <title>Vagococcus teuberi sp. nov., isolated from the Malian artisanal sour milk fene.</title>
        <authorList>
            <person name="Wullschleger S."/>
            <person name="Seifert C."/>
            <person name="Baumgartner S."/>
            <person name="Lacroix C."/>
            <person name="Bonfoh B."/>
            <person name="Stevens M.J."/>
            <person name="Meile L."/>
        </authorList>
    </citation>
    <scope>NUCLEOTIDE SEQUENCE [LARGE SCALE GENOMIC DNA]</scope>
    <source>
        <strain evidence="2 3">DSM 21459</strain>
    </source>
</reference>
<dbReference type="AlphaFoldDB" id="A0A1J0A647"/>
<dbReference type="GO" id="GO:0003700">
    <property type="term" value="F:DNA-binding transcription factor activity"/>
    <property type="evidence" value="ECO:0007669"/>
    <property type="project" value="InterPro"/>
</dbReference>
<accession>A0A1J0A647</accession>
<dbReference type="Proteomes" id="UP000191200">
    <property type="component" value="Chromosome"/>
</dbReference>
<protein>
    <recommendedName>
        <fullName evidence="1">HTH marR-type domain-containing protein</fullName>
    </recommendedName>
</protein>
<dbReference type="InterPro" id="IPR039422">
    <property type="entry name" value="MarR/SlyA-like"/>
</dbReference>
<dbReference type="InterPro" id="IPR000835">
    <property type="entry name" value="HTH_MarR-typ"/>
</dbReference>
<dbReference type="InterPro" id="IPR036390">
    <property type="entry name" value="WH_DNA-bd_sf"/>
</dbReference>
<name>A0A1J0A647_9ENTE</name>
<sequence>MEKIANKLLKLLPYWHFNVERRIKQKNDLNITYEGYYCLLGLTQVPSMTMTDIATDFYFGKQQTTRIISQLVSHGLVEKTVSPLDKRITNVSISEKGMSYLKRNPFDTTDLGEDLNEKLTKEEMEELNHALDVLLKIFQK</sequence>
<dbReference type="OrthoDB" id="9799747at2"/>
<dbReference type="RefSeq" id="WP_071456980.1">
    <property type="nucleotide sequence ID" value="NZ_CP017267.1"/>
</dbReference>
<feature type="domain" description="HTH marR-type" evidence="1">
    <location>
        <begin position="1"/>
        <end position="136"/>
    </location>
</feature>
<dbReference type="PRINTS" id="PR00598">
    <property type="entry name" value="HTHMARR"/>
</dbReference>
<evidence type="ECO:0000313" key="3">
    <source>
        <dbReference type="Proteomes" id="UP000191200"/>
    </source>
</evidence>
<dbReference type="PROSITE" id="PS50995">
    <property type="entry name" value="HTH_MARR_2"/>
    <property type="match status" value="1"/>
</dbReference>
<proteinExistence type="predicted"/>
<dbReference type="PANTHER" id="PTHR33164:SF43">
    <property type="entry name" value="HTH-TYPE TRANSCRIPTIONAL REPRESSOR YETL"/>
    <property type="match status" value="1"/>
</dbReference>
<evidence type="ECO:0000259" key="1">
    <source>
        <dbReference type="PROSITE" id="PS50995"/>
    </source>
</evidence>
<dbReference type="InterPro" id="IPR036388">
    <property type="entry name" value="WH-like_DNA-bd_sf"/>
</dbReference>
<dbReference type="KEGG" id="vte:BHY08_05810"/>
<dbReference type="PANTHER" id="PTHR33164">
    <property type="entry name" value="TRANSCRIPTIONAL REGULATOR, MARR FAMILY"/>
    <property type="match status" value="1"/>
</dbReference>
<evidence type="ECO:0000313" key="2">
    <source>
        <dbReference type="EMBL" id="APB31385.1"/>
    </source>
</evidence>
<dbReference type="GO" id="GO:0006950">
    <property type="term" value="P:response to stress"/>
    <property type="evidence" value="ECO:0007669"/>
    <property type="project" value="TreeGrafter"/>
</dbReference>